<comment type="caution">
    <text evidence="1">The sequence shown here is derived from an EMBL/GenBank/DDBJ whole genome shotgun (WGS) entry which is preliminary data.</text>
</comment>
<dbReference type="AlphaFoldDB" id="A0AAN9NUY3"/>
<evidence type="ECO:0000313" key="2">
    <source>
        <dbReference type="Proteomes" id="UP001374584"/>
    </source>
</evidence>
<protein>
    <submittedName>
        <fullName evidence="1">Uncharacterized protein</fullName>
    </submittedName>
</protein>
<dbReference type="EMBL" id="JAYMYR010000002">
    <property type="protein sequence ID" value="KAK7376944.1"/>
    <property type="molecule type" value="Genomic_DNA"/>
</dbReference>
<evidence type="ECO:0000313" key="1">
    <source>
        <dbReference type="EMBL" id="KAK7376944.1"/>
    </source>
</evidence>
<organism evidence="1 2">
    <name type="scientific">Phaseolus coccineus</name>
    <name type="common">Scarlet runner bean</name>
    <name type="synonym">Phaseolus multiflorus</name>
    <dbReference type="NCBI Taxonomy" id="3886"/>
    <lineage>
        <taxon>Eukaryota</taxon>
        <taxon>Viridiplantae</taxon>
        <taxon>Streptophyta</taxon>
        <taxon>Embryophyta</taxon>
        <taxon>Tracheophyta</taxon>
        <taxon>Spermatophyta</taxon>
        <taxon>Magnoliopsida</taxon>
        <taxon>eudicotyledons</taxon>
        <taxon>Gunneridae</taxon>
        <taxon>Pentapetalae</taxon>
        <taxon>rosids</taxon>
        <taxon>fabids</taxon>
        <taxon>Fabales</taxon>
        <taxon>Fabaceae</taxon>
        <taxon>Papilionoideae</taxon>
        <taxon>50 kb inversion clade</taxon>
        <taxon>NPAAA clade</taxon>
        <taxon>indigoferoid/millettioid clade</taxon>
        <taxon>Phaseoleae</taxon>
        <taxon>Phaseolus</taxon>
    </lineage>
</organism>
<sequence length="96" mass="10751">MYREVLCVFTVVPFLDRQCMTFRNQFFISKQMLDFYCSSLSHAIAVGLVKLRLPLSRGGCVLDKGLAMVSTNMLLVLVYSLNCTTSKDSIITNAVC</sequence>
<proteinExistence type="predicted"/>
<accession>A0AAN9NUY3</accession>
<reference evidence="1 2" key="1">
    <citation type="submission" date="2024-01" db="EMBL/GenBank/DDBJ databases">
        <title>The genomes of 5 underutilized Papilionoideae crops provide insights into root nodulation and disease resistanc.</title>
        <authorList>
            <person name="Jiang F."/>
        </authorList>
    </citation>
    <scope>NUCLEOTIDE SEQUENCE [LARGE SCALE GENOMIC DNA]</scope>
    <source>
        <strain evidence="1">JINMINGXINNONG_FW02</strain>
        <tissue evidence="1">Leaves</tissue>
    </source>
</reference>
<gene>
    <name evidence="1" type="ORF">VNO80_02364</name>
</gene>
<keyword evidence="2" id="KW-1185">Reference proteome</keyword>
<dbReference type="Proteomes" id="UP001374584">
    <property type="component" value="Unassembled WGS sequence"/>
</dbReference>
<name>A0AAN9NUY3_PHACN</name>